<gene>
    <name evidence="1" type="primary">CYP797B8</name>
    <name evidence="1" type="ORF">SELMODRAFT_404347</name>
</gene>
<name>D8QV18_SELML</name>
<reference evidence="1 2" key="1">
    <citation type="journal article" date="2011" name="Science">
        <title>The Selaginella genome identifies genetic changes associated with the evolution of vascular plants.</title>
        <authorList>
            <person name="Banks J.A."/>
            <person name="Nishiyama T."/>
            <person name="Hasebe M."/>
            <person name="Bowman J.L."/>
            <person name="Gribskov M."/>
            <person name="dePamphilis C."/>
            <person name="Albert V.A."/>
            <person name="Aono N."/>
            <person name="Aoyama T."/>
            <person name="Ambrose B.A."/>
            <person name="Ashton N.W."/>
            <person name="Axtell M.J."/>
            <person name="Barker E."/>
            <person name="Barker M.S."/>
            <person name="Bennetzen J.L."/>
            <person name="Bonawitz N.D."/>
            <person name="Chapple C."/>
            <person name="Cheng C."/>
            <person name="Correa L.G."/>
            <person name="Dacre M."/>
            <person name="DeBarry J."/>
            <person name="Dreyer I."/>
            <person name="Elias M."/>
            <person name="Engstrom E.M."/>
            <person name="Estelle M."/>
            <person name="Feng L."/>
            <person name="Finet C."/>
            <person name="Floyd S.K."/>
            <person name="Frommer W.B."/>
            <person name="Fujita T."/>
            <person name="Gramzow L."/>
            <person name="Gutensohn M."/>
            <person name="Harholt J."/>
            <person name="Hattori M."/>
            <person name="Heyl A."/>
            <person name="Hirai T."/>
            <person name="Hiwatashi Y."/>
            <person name="Ishikawa M."/>
            <person name="Iwata M."/>
            <person name="Karol K.G."/>
            <person name="Koehler B."/>
            <person name="Kolukisaoglu U."/>
            <person name="Kubo M."/>
            <person name="Kurata T."/>
            <person name="Lalonde S."/>
            <person name="Li K."/>
            <person name="Li Y."/>
            <person name="Litt A."/>
            <person name="Lyons E."/>
            <person name="Manning G."/>
            <person name="Maruyama T."/>
            <person name="Michael T.P."/>
            <person name="Mikami K."/>
            <person name="Miyazaki S."/>
            <person name="Morinaga S."/>
            <person name="Murata T."/>
            <person name="Mueller-Roeber B."/>
            <person name="Nelson D.R."/>
            <person name="Obara M."/>
            <person name="Oguri Y."/>
            <person name="Olmstead R.G."/>
            <person name="Onodera N."/>
            <person name="Petersen B.L."/>
            <person name="Pils B."/>
            <person name="Prigge M."/>
            <person name="Rensing S.A."/>
            <person name="Riano-Pachon D.M."/>
            <person name="Roberts A.W."/>
            <person name="Sato Y."/>
            <person name="Scheller H.V."/>
            <person name="Schulz B."/>
            <person name="Schulz C."/>
            <person name="Shakirov E.V."/>
            <person name="Shibagaki N."/>
            <person name="Shinohara N."/>
            <person name="Shippen D.E."/>
            <person name="Soerensen I."/>
            <person name="Sotooka R."/>
            <person name="Sugimoto N."/>
            <person name="Sugita M."/>
            <person name="Sumikawa N."/>
            <person name="Tanurdzic M."/>
            <person name="Theissen G."/>
            <person name="Ulvskov P."/>
            <person name="Wakazuki S."/>
            <person name="Weng J.K."/>
            <person name="Willats W.W."/>
            <person name="Wipf D."/>
            <person name="Wolf P.G."/>
            <person name="Yang L."/>
            <person name="Zimmer A.D."/>
            <person name="Zhu Q."/>
            <person name="Mitros T."/>
            <person name="Hellsten U."/>
            <person name="Loque D."/>
            <person name="Otillar R."/>
            <person name="Salamov A."/>
            <person name="Schmutz J."/>
            <person name="Shapiro H."/>
            <person name="Lindquist E."/>
            <person name="Lucas S."/>
            <person name="Rokhsar D."/>
            <person name="Grigoriev I.V."/>
        </authorList>
    </citation>
    <scope>NUCLEOTIDE SEQUENCE [LARGE SCALE GENOMIC DNA]</scope>
</reference>
<dbReference type="GO" id="GO:0020037">
    <property type="term" value="F:heme binding"/>
    <property type="evidence" value="ECO:0007669"/>
    <property type="project" value="InterPro"/>
</dbReference>
<dbReference type="InParanoid" id="D8QV18"/>
<dbReference type="HOGENOM" id="CLU_1158062_0_0_1"/>
<keyword evidence="2" id="KW-1185">Reference proteome</keyword>
<dbReference type="Gramene" id="EFJ36393">
    <property type="protein sequence ID" value="EFJ36393"/>
    <property type="gene ID" value="SELMODRAFT_404347"/>
</dbReference>
<dbReference type="Gene3D" id="1.10.630.10">
    <property type="entry name" value="Cytochrome P450"/>
    <property type="match status" value="2"/>
</dbReference>
<dbReference type="eggNOG" id="KOG0156">
    <property type="taxonomic scope" value="Eukaryota"/>
</dbReference>
<dbReference type="InterPro" id="IPR002401">
    <property type="entry name" value="Cyt_P450_E_grp-I"/>
</dbReference>
<dbReference type="Proteomes" id="UP000001514">
    <property type="component" value="Unassembled WGS sequence"/>
</dbReference>
<dbReference type="GO" id="GO:0004497">
    <property type="term" value="F:monooxygenase activity"/>
    <property type="evidence" value="ECO:0007669"/>
    <property type="project" value="InterPro"/>
</dbReference>
<accession>D8QV18</accession>
<evidence type="ECO:0000313" key="2">
    <source>
        <dbReference type="Proteomes" id="UP000001514"/>
    </source>
</evidence>
<dbReference type="InterPro" id="IPR036396">
    <property type="entry name" value="Cyt_P450_sf"/>
</dbReference>
<organism evidence="2">
    <name type="scientific">Selaginella moellendorffii</name>
    <name type="common">Spikemoss</name>
    <dbReference type="NCBI Taxonomy" id="88036"/>
    <lineage>
        <taxon>Eukaryota</taxon>
        <taxon>Viridiplantae</taxon>
        <taxon>Streptophyta</taxon>
        <taxon>Embryophyta</taxon>
        <taxon>Tracheophyta</taxon>
        <taxon>Lycopodiopsida</taxon>
        <taxon>Selaginellales</taxon>
        <taxon>Selaginellaceae</taxon>
        <taxon>Selaginella</taxon>
    </lineage>
</organism>
<dbReference type="PANTHER" id="PTHR24281">
    <property type="entry name" value="STEROID 21-HYDROXYLASE-RELATED"/>
    <property type="match status" value="1"/>
</dbReference>
<proteinExistence type="predicted"/>
<dbReference type="GO" id="GO:0016705">
    <property type="term" value="F:oxidoreductase activity, acting on paired donors, with incorporation or reduction of molecular oxygen"/>
    <property type="evidence" value="ECO:0007669"/>
    <property type="project" value="InterPro"/>
</dbReference>
<dbReference type="KEGG" id="smo:SELMODRAFT_404347"/>
<dbReference type="GO" id="GO:0005506">
    <property type="term" value="F:iron ion binding"/>
    <property type="evidence" value="ECO:0007669"/>
    <property type="project" value="InterPro"/>
</dbReference>
<sequence length="240" mass="26424">MDLALAVSFAIFIALWGLWLLKARSNLPPSPWGLPLIGHLHLLAGMPPHKALQRMANKYGPIISLRLGMIPTVVISSPELAKEVFTTHDLNFASRPYMVFGEYFSYSSVGLEMLIGGTDTTSTASEWLIAVLMHDPRVMAKLREELDRVVGNTRIVQESDLPKLEYLQLVLKETLRRYPPGAIIMPHISSQASNVGGFHVPKGTTLLCYSAQDPIVSHGKSKVPKGCLHQSDITSLVTTK</sequence>
<dbReference type="Pfam" id="PF00067">
    <property type="entry name" value="p450"/>
    <property type="match status" value="2"/>
</dbReference>
<dbReference type="InterPro" id="IPR001128">
    <property type="entry name" value="Cyt_P450"/>
</dbReference>
<protein>
    <submittedName>
        <fullName evidence="1">Uncharacterized protein CYP797B8</fullName>
    </submittedName>
</protein>
<dbReference type="EMBL" id="GL377567">
    <property type="protein sequence ID" value="EFJ36393.1"/>
    <property type="molecule type" value="Genomic_DNA"/>
</dbReference>
<evidence type="ECO:0000313" key="1">
    <source>
        <dbReference type="EMBL" id="EFJ36393.1"/>
    </source>
</evidence>
<dbReference type="SUPFAM" id="SSF48264">
    <property type="entry name" value="Cytochrome P450"/>
    <property type="match status" value="1"/>
</dbReference>
<dbReference type="PRINTS" id="PR00463">
    <property type="entry name" value="EP450I"/>
</dbReference>
<dbReference type="PRINTS" id="PR00385">
    <property type="entry name" value="P450"/>
</dbReference>
<dbReference type="OMA" id="NNRHERT"/>
<dbReference type="AlphaFoldDB" id="D8QV18"/>